<sequence>MILRRFVIINALVILGFTSLEANSKLPTFCGWDPSWDNVYYPIIDQFSLVDEDSKSFLNCPDIVFCDYFPNSNATNYNIDEWYNYFNGSFSKEGLRLLVYKKSIQWLQGEEDVDENERLMYTNINKKEYTFFKRYLLLAKGTERLASDKTYDSGWYQGETLSFEDKSPWLEKAIALIKDAPDQFFKNRVGFQIVKLAHYKQDNDLAISAFKRYLELNNSSRYIYYRALEQVSGAYFNLNQHSIAAQNYLEVFKNLPDRRERCALSLRFIDWSQLDENSSFYKDLKHKDIFHFFKAYYGRGDVLKEMNKIAEIDANSPYLKVLTVRLIDDIQSQLFEHNDNGYYFEGIKNTYTNESEITIDEILANKTLKDKSTLTLLKALLQIKNGKYSEAKATLNRQLQWHASKIHKKRLLFAIDFMDIKTPNRQQINKVFKQLDEDKDLNTYKPLVAAFFNHISALYSKDNPLLSAFIAIDYDSYPRDQPFDWSTINNNYAYNYELETKYSFLKIDVINSLDEFVKLKSFTHFEQTILDRVKVDVNDFIHELRGTYFLREKELHKALKEFEAIKNTSEFWSDDVRPELFSGSIKEWMNVDFNSISDQFHIKYLEELKLDNNYASNDEPMGVRENYRDNKTTLTKALIKLETLAKQEKENAAEYYYMLGNAWYNMSAVGWFVNNLYYVGNDNRNELLSEYGNNTIETTDNALMWAEEYFKKGLESKGDREIKAKLTFMLAKTESCFDLTWNNQTNEYDFYLCENHQSHFKDLQDNYSETKYYKEVLKQCSWLRWYNDNY</sequence>
<evidence type="ECO:0000313" key="1">
    <source>
        <dbReference type="EMBL" id="MDG4715216.1"/>
    </source>
</evidence>
<evidence type="ECO:0008006" key="3">
    <source>
        <dbReference type="Google" id="ProtNLM"/>
    </source>
</evidence>
<reference evidence="1 2" key="1">
    <citation type="submission" date="2023-03" db="EMBL/GenBank/DDBJ databases">
        <title>Strain YYF002 represents a novel species in the genus Winogradskyella isolated from seawater.</title>
        <authorList>
            <person name="Fu Z.-Y."/>
        </authorList>
    </citation>
    <scope>NUCLEOTIDE SEQUENCE [LARGE SCALE GENOMIC DNA]</scope>
    <source>
        <strain evidence="1 2">YYF002</strain>
    </source>
</reference>
<name>A0ABT6FZK5_9FLAO</name>
<evidence type="ECO:0000313" key="2">
    <source>
        <dbReference type="Proteomes" id="UP001529085"/>
    </source>
</evidence>
<keyword evidence="2" id="KW-1185">Reference proteome</keyword>
<dbReference type="Proteomes" id="UP001529085">
    <property type="component" value="Unassembled WGS sequence"/>
</dbReference>
<dbReference type="SUPFAM" id="SSF48452">
    <property type="entry name" value="TPR-like"/>
    <property type="match status" value="1"/>
</dbReference>
<dbReference type="EMBL" id="JARSBN010000002">
    <property type="protein sequence ID" value="MDG4715216.1"/>
    <property type="molecule type" value="Genomic_DNA"/>
</dbReference>
<organism evidence="1 2">
    <name type="scientific">Winogradskyella marincola</name>
    <dbReference type="NCBI Taxonomy" id="3037795"/>
    <lineage>
        <taxon>Bacteria</taxon>
        <taxon>Pseudomonadati</taxon>
        <taxon>Bacteroidota</taxon>
        <taxon>Flavobacteriia</taxon>
        <taxon>Flavobacteriales</taxon>
        <taxon>Flavobacteriaceae</taxon>
        <taxon>Winogradskyella</taxon>
    </lineage>
</organism>
<gene>
    <name evidence="1" type="ORF">P7122_04985</name>
</gene>
<accession>A0ABT6FZK5</accession>
<dbReference type="RefSeq" id="WP_278004677.1">
    <property type="nucleotide sequence ID" value="NZ_JARSBN010000002.1"/>
</dbReference>
<protein>
    <recommendedName>
        <fullName evidence="3">Tetratricopeptide repeat-containing protein</fullName>
    </recommendedName>
</protein>
<proteinExistence type="predicted"/>
<comment type="caution">
    <text evidence="1">The sequence shown here is derived from an EMBL/GenBank/DDBJ whole genome shotgun (WGS) entry which is preliminary data.</text>
</comment>
<dbReference type="InterPro" id="IPR011990">
    <property type="entry name" value="TPR-like_helical_dom_sf"/>
</dbReference>